<dbReference type="RefSeq" id="WP_116517474.1">
    <property type="nucleotide sequence ID" value="NZ_JACCEX010000001.1"/>
</dbReference>
<evidence type="ECO:0000313" key="11">
    <source>
        <dbReference type="EMBL" id="PVY68279.1"/>
    </source>
</evidence>
<comment type="subunit">
    <text evidence="9">The complex comprises the extracytoplasmic solute receptor protein and the two transmembrane proteins.</text>
</comment>
<keyword evidence="4 9" id="KW-0997">Cell inner membrane</keyword>
<feature type="transmembrane region" description="Helical" evidence="9">
    <location>
        <begin position="12"/>
        <end position="33"/>
    </location>
</feature>
<dbReference type="PROSITE" id="PS51257">
    <property type="entry name" value="PROKAR_LIPOPROTEIN"/>
    <property type="match status" value="1"/>
</dbReference>
<dbReference type="PANTHER" id="PTHR35011">
    <property type="entry name" value="2,3-DIKETO-L-GULONATE TRAP TRANSPORTER SMALL PERMEASE PROTEIN YIAM"/>
    <property type="match status" value="1"/>
</dbReference>
<keyword evidence="6 9" id="KW-1133">Transmembrane helix</keyword>
<dbReference type="Proteomes" id="UP000246145">
    <property type="component" value="Unassembled WGS sequence"/>
</dbReference>
<sequence length="163" mass="17957">MTIIGRVSRGYNATVFSLAAISGTIFGCMAFLIGMDVLLRNVSGTGLNWVVESMEYALYGATIFAAPWVLRTGGHVSVDIVTSSLPAGWGRRVEIAAGLLGGVICTIVFYYSLIATWRAFERGSLVYKTFTIPEWWISALVPFCMFFMIIEFSMLLKARKIDS</sequence>
<evidence type="ECO:0000256" key="8">
    <source>
        <dbReference type="ARBA" id="ARBA00038436"/>
    </source>
</evidence>
<dbReference type="PANTHER" id="PTHR35011:SF10">
    <property type="entry name" value="TRAP TRANSPORTER SMALL PERMEASE PROTEIN"/>
    <property type="match status" value="1"/>
</dbReference>
<evidence type="ECO:0000313" key="12">
    <source>
        <dbReference type="Proteomes" id="UP000246145"/>
    </source>
</evidence>
<dbReference type="GO" id="GO:0005886">
    <property type="term" value="C:plasma membrane"/>
    <property type="evidence" value="ECO:0007669"/>
    <property type="project" value="UniProtKB-SubCell"/>
</dbReference>
<evidence type="ECO:0000256" key="5">
    <source>
        <dbReference type="ARBA" id="ARBA00022692"/>
    </source>
</evidence>
<evidence type="ECO:0000256" key="2">
    <source>
        <dbReference type="ARBA" id="ARBA00022448"/>
    </source>
</evidence>
<evidence type="ECO:0000256" key="9">
    <source>
        <dbReference type="RuleBase" id="RU369079"/>
    </source>
</evidence>
<protein>
    <recommendedName>
        <fullName evidence="9">TRAP transporter small permease protein</fullName>
    </recommendedName>
</protein>
<organism evidence="11 12">
    <name type="scientific">Pusillimonas noertemannii</name>
    <dbReference type="NCBI Taxonomy" id="305977"/>
    <lineage>
        <taxon>Bacteria</taxon>
        <taxon>Pseudomonadati</taxon>
        <taxon>Pseudomonadota</taxon>
        <taxon>Betaproteobacteria</taxon>
        <taxon>Burkholderiales</taxon>
        <taxon>Alcaligenaceae</taxon>
        <taxon>Pusillimonas</taxon>
    </lineage>
</organism>
<keyword evidence="2 9" id="KW-0813">Transport</keyword>
<dbReference type="InterPro" id="IPR007387">
    <property type="entry name" value="TRAP_DctQ"/>
</dbReference>
<dbReference type="OrthoDB" id="9180463at2"/>
<evidence type="ECO:0000256" key="3">
    <source>
        <dbReference type="ARBA" id="ARBA00022475"/>
    </source>
</evidence>
<keyword evidence="12" id="KW-1185">Reference proteome</keyword>
<keyword evidence="7 9" id="KW-0472">Membrane</keyword>
<keyword evidence="3" id="KW-1003">Cell membrane</keyword>
<comment type="caution">
    <text evidence="11">The sequence shown here is derived from an EMBL/GenBank/DDBJ whole genome shotgun (WGS) entry which is preliminary data.</text>
</comment>
<dbReference type="AlphaFoldDB" id="A0A2U1CQX7"/>
<dbReference type="EMBL" id="QEKO01000001">
    <property type="protein sequence ID" value="PVY68279.1"/>
    <property type="molecule type" value="Genomic_DNA"/>
</dbReference>
<gene>
    <name evidence="11" type="ORF">C7440_0674</name>
</gene>
<dbReference type="GO" id="GO:0022857">
    <property type="term" value="F:transmembrane transporter activity"/>
    <property type="evidence" value="ECO:0007669"/>
    <property type="project" value="UniProtKB-UniRule"/>
</dbReference>
<dbReference type="Pfam" id="PF04290">
    <property type="entry name" value="DctQ"/>
    <property type="match status" value="1"/>
</dbReference>
<comment type="similarity">
    <text evidence="8 9">Belongs to the TRAP transporter small permease family.</text>
</comment>
<proteinExistence type="inferred from homology"/>
<accession>A0A2U1CQX7</accession>
<dbReference type="InterPro" id="IPR055348">
    <property type="entry name" value="DctQ"/>
</dbReference>
<feature type="transmembrane region" description="Helical" evidence="9">
    <location>
        <begin position="56"/>
        <end position="74"/>
    </location>
</feature>
<evidence type="ECO:0000256" key="7">
    <source>
        <dbReference type="ARBA" id="ARBA00023136"/>
    </source>
</evidence>
<reference evidence="11 12" key="1">
    <citation type="submission" date="2018-04" db="EMBL/GenBank/DDBJ databases">
        <title>Genomic Encyclopedia of Type Strains, Phase IV (KMG-IV): sequencing the most valuable type-strain genomes for metagenomic binning, comparative biology and taxonomic classification.</title>
        <authorList>
            <person name="Goeker M."/>
        </authorList>
    </citation>
    <scope>NUCLEOTIDE SEQUENCE [LARGE SCALE GENOMIC DNA]</scope>
    <source>
        <strain evidence="11 12">DSM 10065</strain>
    </source>
</reference>
<comment type="function">
    <text evidence="9">Part of the tripartite ATP-independent periplasmic (TRAP) transport system.</text>
</comment>
<evidence type="ECO:0000259" key="10">
    <source>
        <dbReference type="Pfam" id="PF04290"/>
    </source>
</evidence>
<feature type="transmembrane region" description="Helical" evidence="9">
    <location>
        <begin position="95"/>
        <end position="115"/>
    </location>
</feature>
<evidence type="ECO:0000256" key="4">
    <source>
        <dbReference type="ARBA" id="ARBA00022519"/>
    </source>
</evidence>
<name>A0A2U1CQX7_9BURK</name>
<keyword evidence="5 9" id="KW-0812">Transmembrane</keyword>
<evidence type="ECO:0000256" key="1">
    <source>
        <dbReference type="ARBA" id="ARBA00004429"/>
    </source>
</evidence>
<feature type="transmembrane region" description="Helical" evidence="9">
    <location>
        <begin position="135"/>
        <end position="156"/>
    </location>
</feature>
<comment type="subcellular location">
    <subcellularLocation>
        <location evidence="1 9">Cell inner membrane</location>
        <topology evidence="1 9">Multi-pass membrane protein</topology>
    </subcellularLocation>
</comment>
<feature type="domain" description="Tripartite ATP-independent periplasmic transporters DctQ component" evidence="10">
    <location>
        <begin position="29"/>
        <end position="150"/>
    </location>
</feature>
<dbReference type="GO" id="GO:0015740">
    <property type="term" value="P:C4-dicarboxylate transport"/>
    <property type="evidence" value="ECO:0007669"/>
    <property type="project" value="TreeGrafter"/>
</dbReference>
<evidence type="ECO:0000256" key="6">
    <source>
        <dbReference type="ARBA" id="ARBA00022989"/>
    </source>
</evidence>